<dbReference type="Gene3D" id="3.30.70.100">
    <property type="match status" value="1"/>
</dbReference>
<dbReference type="GO" id="GO:0004497">
    <property type="term" value="F:monooxygenase activity"/>
    <property type="evidence" value="ECO:0007669"/>
    <property type="project" value="UniProtKB-KW"/>
</dbReference>
<dbReference type="InterPro" id="IPR050744">
    <property type="entry name" value="AI-2_Isomerase_LsrG"/>
</dbReference>
<proteinExistence type="predicted"/>
<dbReference type="AlphaFoldDB" id="A0A1H7JNH9"/>
<dbReference type="PROSITE" id="PS51725">
    <property type="entry name" value="ABM"/>
    <property type="match status" value="1"/>
</dbReference>
<dbReference type="PANTHER" id="PTHR33336">
    <property type="entry name" value="QUINOL MONOOXYGENASE YGIN-RELATED"/>
    <property type="match status" value="1"/>
</dbReference>
<evidence type="ECO:0000313" key="2">
    <source>
        <dbReference type="EMBL" id="SEK76151.1"/>
    </source>
</evidence>
<name>A0A1H7JNH9_STRJI</name>
<keyword evidence="3" id="KW-1185">Reference proteome</keyword>
<reference evidence="3" key="1">
    <citation type="submission" date="2016-10" db="EMBL/GenBank/DDBJ databases">
        <authorList>
            <person name="Varghese N."/>
        </authorList>
    </citation>
    <scope>NUCLEOTIDE SEQUENCE [LARGE SCALE GENOMIC DNA]</scope>
    <source>
        <strain evidence="3">DSM 45096 / BCRC 16803 / CGMCC 4.1857 / CIP 109030 / JCM 12277 / KCTC 19219 / NBRC 100920 / 33214</strain>
    </source>
</reference>
<accession>A0A1H7JNH9</accession>
<dbReference type="STRING" id="235985.SAMN05414137_103382"/>
<dbReference type="Pfam" id="PF03992">
    <property type="entry name" value="ABM"/>
    <property type="match status" value="1"/>
</dbReference>
<evidence type="ECO:0000259" key="1">
    <source>
        <dbReference type="PROSITE" id="PS51725"/>
    </source>
</evidence>
<dbReference type="PANTHER" id="PTHR33336:SF15">
    <property type="entry name" value="ABM DOMAIN-CONTAINING PROTEIN"/>
    <property type="match status" value="1"/>
</dbReference>
<dbReference type="eggNOG" id="COG1359">
    <property type="taxonomic scope" value="Bacteria"/>
</dbReference>
<gene>
    <name evidence="2" type="ORF">SAMN05414137_103382</name>
</gene>
<keyword evidence="2" id="KW-0560">Oxidoreductase</keyword>
<dbReference type="RefSeq" id="WP_042454724.1">
    <property type="nucleotide sequence ID" value="NZ_BBPN01000034.1"/>
</dbReference>
<feature type="domain" description="ABM" evidence="1">
    <location>
        <begin position="5"/>
        <end position="93"/>
    </location>
</feature>
<dbReference type="SUPFAM" id="SSF54909">
    <property type="entry name" value="Dimeric alpha+beta barrel"/>
    <property type="match status" value="1"/>
</dbReference>
<dbReference type="Proteomes" id="UP000183015">
    <property type="component" value="Unassembled WGS sequence"/>
</dbReference>
<keyword evidence="2" id="KW-0503">Monooxygenase</keyword>
<dbReference type="OrthoDB" id="5244470at2"/>
<dbReference type="EMBL" id="FOAZ01000003">
    <property type="protein sequence ID" value="SEK76151.1"/>
    <property type="molecule type" value="Genomic_DNA"/>
</dbReference>
<protein>
    <submittedName>
        <fullName evidence="2">Quinol monooxygenase YgiN</fullName>
    </submittedName>
</protein>
<dbReference type="InterPro" id="IPR011008">
    <property type="entry name" value="Dimeric_a/b-barrel"/>
</dbReference>
<dbReference type="InterPro" id="IPR007138">
    <property type="entry name" value="ABM_dom"/>
</dbReference>
<evidence type="ECO:0000313" key="3">
    <source>
        <dbReference type="Proteomes" id="UP000183015"/>
    </source>
</evidence>
<sequence length="98" mass="10862">MSKRVSVVAVLKAKPGREQEMRAQARSMQEASSAEPGCLSYRNYVDPDDPRSWVVVEEWEDRAALDAHLASPHLARSLELSATLLAEPPSMRILTETA</sequence>
<organism evidence="2 3">
    <name type="scientific">Streptacidiphilus jiangxiensis</name>
    <dbReference type="NCBI Taxonomy" id="235985"/>
    <lineage>
        <taxon>Bacteria</taxon>
        <taxon>Bacillati</taxon>
        <taxon>Actinomycetota</taxon>
        <taxon>Actinomycetes</taxon>
        <taxon>Kitasatosporales</taxon>
        <taxon>Streptomycetaceae</taxon>
        <taxon>Streptacidiphilus</taxon>
    </lineage>
</organism>